<dbReference type="EMBL" id="AFHG01000036">
    <property type="protein sequence ID" value="EGK72403.1"/>
    <property type="molecule type" value="Genomic_DNA"/>
</dbReference>
<dbReference type="InterPro" id="IPR035965">
    <property type="entry name" value="PAS-like_dom_sf"/>
</dbReference>
<gene>
    <name evidence="2" type="ORF">METUNv1_01167</name>
</gene>
<feature type="domain" description="MEKHLA" evidence="1">
    <location>
        <begin position="13"/>
        <end position="143"/>
    </location>
</feature>
<dbReference type="eggNOG" id="ENOG5032SCF">
    <property type="taxonomic scope" value="Bacteria"/>
</dbReference>
<dbReference type="Pfam" id="PF08670">
    <property type="entry name" value="MEKHLA"/>
    <property type="match status" value="1"/>
</dbReference>
<proteinExistence type="predicted"/>
<accession>F5RA87</accession>
<protein>
    <submittedName>
        <fullName evidence="2">MEKHLA domain protein</fullName>
    </submittedName>
</protein>
<dbReference type="STRING" id="1000565.METUNv1_01167"/>
<dbReference type="Proteomes" id="UP000005019">
    <property type="component" value="Unassembled WGS sequence"/>
</dbReference>
<dbReference type="RefSeq" id="WP_008059720.1">
    <property type="nucleotide sequence ID" value="NZ_AFHG01000036.1"/>
</dbReference>
<dbReference type="Gene3D" id="3.30.450.20">
    <property type="entry name" value="PAS domain"/>
    <property type="match status" value="1"/>
</dbReference>
<dbReference type="SUPFAM" id="SSF55785">
    <property type="entry name" value="PYP-like sensor domain (PAS domain)"/>
    <property type="match status" value="1"/>
</dbReference>
<reference evidence="2 3" key="1">
    <citation type="journal article" date="2011" name="J. Bacteriol.">
        <title>Genome sequence of Methyloversatilis universalis FAM5T, a methylotrophic representative of the order Rhodocyclales.</title>
        <authorList>
            <person name="Kittichotirat W."/>
            <person name="Good N.M."/>
            <person name="Hall R."/>
            <person name="Bringel F."/>
            <person name="Lajus A."/>
            <person name="Medigue C."/>
            <person name="Smalley N.E."/>
            <person name="Beck D."/>
            <person name="Bumgarner R."/>
            <person name="Vuilleumier S."/>
            <person name="Kalyuzhnaya M.G."/>
        </authorList>
    </citation>
    <scope>NUCLEOTIDE SEQUENCE [LARGE SCALE GENOMIC DNA]</scope>
    <source>
        <strain evidence="3">ATCC BAA-1314 / JCM 13912 / FAM5</strain>
    </source>
</reference>
<organism evidence="2 3">
    <name type="scientific">Methyloversatilis universalis (strain ATCC BAA-1314 / DSM 25237 / JCM 13912 / CCUG 52030 / FAM5)</name>
    <dbReference type="NCBI Taxonomy" id="1000565"/>
    <lineage>
        <taxon>Bacteria</taxon>
        <taxon>Pseudomonadati</taxon>
        <taxon>Pseudomonadota</taxon>
        <taxon>Betaproteobacteria</taxon>
        <taxon>Nitrosomonadales</taxon>
        <taxon>Sterolibacteriaceae</taxon>
        <taxon>Methyloversatilis</taxon>
    </lineage>
</organism>
<dbReference type="OrthoDB" id="9794448at2"/>
<keyword evidence="3" id="KW-1185">Reference proteome</keyword>
<name>F5RA87_METUF</name>
<sequence>MTVLPDPKFLRAHGALLADSHRRLVGRDISVPPDALYDAPFALVSHGTEADPVFNYANRHAQQVFGYDWATFVTLPSRLSARAPERDERARLLEQVSRDGYIPDYSGVRVRADGRLFRIRRATVWNVIDEAGVLRGQAALFSDIEELS</sequence>
<comment type="caution">
    <text evidence="2">The sequence shown here is derived from an EMBL/GenBank/DDBJ whole genome shotgun (WGS) entry which is preliminary data.</text>
</comment>
<evidence type="ECO:0000313" key="3">
    <source>
        <dbReference type="Proteomes" id="UP000005019"/>
    </source>
</evidence>
<evidence type="ECO:0000259" key="1">
    <source>
        <dbReference type="Pfam" id="PF08670"/>
    </source>
</evidence>
<evidence type="ECO:0000313" key="2">
    <source>
        <dbReference type="EMBL" id="EGK72403.1"/>
    </source>
</evidence>
<dbReference type="AlphaFoldDB" id="F5RA87"/>
<dbReference type="InterPro" id="IPR013978">
    <property type="entry name" value="MEKHLA"/>
</dbReference>